<dbReference type="InterPro" id="IPR027640">
    <property type="entry name" value="Kinesin-like_fam"/>
</dbReference>
<dbReference type="GO" id="GO:0003777">
    <property type="term" value="F:microtubule motor activity"/>
    <property type="evidence" value="ECO:0007669"/>
    <property type="project" value="InterPro"/>
</dbReference>
<dbReference type="PANTHER" id="PTHR47969">
    <property type="entry name" value="CHROMOSOME-ASSOCIATED KINESIN KIF4A-RELATED"/>
    <property type="match status" value="1"/>
</dbReference>
<dbReference type="EMBL" id="JAHDYR010000053">
    <property type="protein sequence ID" value="KAG9391774.1"/>
    <property type="molecule type" value="Genomic_DNA"/>
</dbReference>
<dbReference type="Pfam" id="PF00225">
    <property type="entry name" value="Kinesin"/>
    <property type="match status" value="1"/>
</dbReference>
<evidence type="ECO:0000256" key="1">
    <source>
        <dbReference type="ARBA" id="ARBA00004496"/>
    </source>
</evidence>
<comment type="similarity">
    <text evidence="6">Belongs to the TRAFAC class myosin-kinesin ATPase superfamily. Kinesin family.</text>
</comment>
<dbReference type="Gene3D" id="3.40.850.10">
    <property type="entry name" value="Kinesin motor domain"/>
    <property type="match status" value="1"/>
</dbReference>
<dbReference type="GO" id="GO:0005737">
    <property type="term" value="C:cytoplasm"/>
    <property type="evidence" value="ECO:0007669"/>
    <property type="project" value="UniProtKB-SubCell"/>
</dbReference>
<evidence type="ECO:0000256" key="3">
    <source>
        <dbReference type="ARBA" id="ARBA00022741"/>
    </source>
</evidence>
<evidence type="ECO:0000256" key="6">
    <source>
        <dbReference type="PROSITE-ProRule" id="PRU00283"/>
    </source>
</evidence>
<name>A0A8J6B0Q4_9EUKA</name>
<feature type="binding site" evidence="6">
    <location>
        <begin position="107"/>
        <end position="114"/>
    </location>
    <ligand>
        <name>ATP</name>
        <dbReference type="ChEBI" id="CHEBI:30616"/>
    </ligand>
</feature>
<gene>
    <name evidence="10" type="ORF">J8273_6553</name>
</gene>
<evidence type="ECO:0000313" key="10">
    <source>
        <dbReference type="EMBL" id="KAG9391774.1"/>
    </source>
</evidence>
<evidence type="ECO:0000256" key="5">
    <source>
        <dbReference type="ARBA" id="ARBA00023054"/>
    </source>
</evidence>
<keyword evidence="4 6" id="KW-0067">ATP-binding</keyword>
<dbReference type="GO" id="GO:0007018">
    <property type="term" value="P:microtubule-based movement"/>
    <property type="evidence" value="ECO:0007669"/>
    <property type="project" value="InterPro"/>
</dbReference>
<evidence type="ECO:0000256" key="2">
    <source>
        <dbReference type="ARBA" id="ARBA00022490"/>
    </source>
</evidence>
<dbReference type="PROSITE" id="PS50067">
    <property type="entry name" value="KINESIN_MOTOR_2"/>
    <property type="match status" value="1"/>
</dbReference>
<keyword evidence="2" id="KW-0963">Cytoplasm</keyword>
<dbReference type="GO" id="GO:0051231">
    <property type="term" value="P:spindle elongation"/>
    <property type="evidence" value="ECO:0007669"/>
    <property type="project" value="TreeGrafter"/>
</dbReference>
<dbReference type="GO" id="GO:0008017">
    <property type="term" value="F:microtubule binding"/>
    <property type="evidence" value="ECO:0007669"/>
    <property type="project" value="InterPro"/>
</dbReference>
<dbReference type="OrthoDB" id="3176171at2759"/>
<organism evidence="10 11">
    <name type="scientific">Carpediemonas membranifera</name>
    <dbReference type="NCBI Taxonomy" id="201153"/>
    <lineage>
        <taxon>Eukaryota</taxon>
        <taxon>Metamonada</taxon>
        <taxon>Carpediemonas-like organisms</taxon>
        <taxon>Carpediemonas</taxon>
    </lineage>
</organism>
<feature type="compositionally biased region" description="Basic and acidic residues" evidence="8">
    <location>
        <begin position="824"/>
        <end position="840"/>
    </location>
</feature>
<protein>
    <submittedName>
        <fullName evidence="10">Kinesin motor domain</fullName>
    </submittedName>
</protein>
<feature type="compositionally biased region" description="Basic and acidic residues" evidence="8">
    <location>
        <begin position="719"/>
        <end position="728"/>
    </location>
</feature>
<feature type="region of interest" description="Disordered" evidence="8">
    <location>
        <begin position="980"/>
        <end position="1001"/>
    </location>
</feature>
<keyword evidence="11" id="KW-1185">Reference proteome</keyword>
<dbReference type="GO" id="GO:0005875">
    <property type="term" value="C:microtubule associated complex"/>
    <property type="evidence" value="ECO:0007669"/>
    <property type="project" value="TreeGrafter"/>
</dbReference>
<proteinExistence type="inferred from homology"/>
<dbReference type="SMART" id="SM00129">
    <property type="entry name" value="KISc"/>
    <property type="match status" value="1"/>
</dbReference>
<accession>A0A8J6B0Q4</accession>
<dbReference type="InterPro" id="IPR001752">
    <property type="entry name" value="Kinesin_motor_dom"/>
</dbReference>
<feature type="coiled-coil region" evidence="7">
    <location>
        <begin position="493"/>
        <end position="549"/>
    </location>
</feature>
<reference evidence="10" key="1">
    <citation type="submission" date="2021-05" db="EMBL/GenBank/DDBJ databases">
        <title>A free-living protist that lacks canonical eukaryotic 1 DNA replication and segregation systems.</title>
        <authorList>
            <person name="Salas-Leiva D.E."/>
            <person name="Tromer E.C."/>
            <person name="Curtis B.A."/>
            <person name="Jerlstrom-Hultqvist J."/>
            <person name="Kolisko M."/>
            <person name="Yi Z."/>
            <person name="Salas-Leiva J.S."/>
            <person name="Gallot-Lavallee L."/>
            <person name="Kops G.J.P.L."/>
            <person name="Archibald J.M."/>
            <person name="Simpson A.G.B."/>
            <person name="Roger A.J."/>
        </authorList>
    </citation>
    <scope>NUCLEOTIDE SEQUENCE</scope>
    <source>
        <strain evidence="10">BICM</strain>
    </source>
</reference>
<dbReference type="GO" id="GO:0007052">
    <property type="term" value="P:mitotic spindle organization"/>
    <property type="evidence" value="ECO:0007669"/>
    <property type="project" value="TreeGrafter"/>
</dbReference>
<feature type="compositionally biased region" description="Polar residues" evidence="8">
    <location>
        <begin position="880"/>
        <end position="895"/>
    </location>
</feature>
<dbReference type="PROSITE" id="PS00411">
    <property type="entry name" value="KINESIN_MOTOR_1"/>
    <property type="match status" value="1"/>
</dbReference>
<evidence type="ECO:0000259" key="9">
    <source>
        <dbReference type="PROSITE" id="PS50067"/>
    </source>
</evidence>
<evidence type="ECO:0000313" key="11">
    <source>
        <dbReference type="Proteomes" id="UP000717585"/>
    </source>
</evidence>
<evidence type="ECO:0000256" key="8">
    <source>
        <dbReference type="SAM" id="MobiDB-lite"/>
    </source>
</evidence>
<dbReference type="SUPFAM" id="SSF52540">
    <property type="entry name" value="P-loop containing nucleoside triphosphate hydrolases"/>
    <property type="match status" value="1"/>
</dbReference>
<evidence type="ECO:0000256" key="7">
    <source>
        <dbReference type="SAM" id="Coils"/>
    </source>
</evidence>
<dbReference type="AlphaFoldDB" id="A0A8J6B0Q4"/>
<feature type="region of interest" description="Disordered" evidence="8">
    <location>
        <begin position="821"/>
        <end position="959"/>
    </location>
</feature>
<keyword evidence="6" id="KW-0505">Motor protein</keyword>
<feature type="domain" description="Kinesin motor" evidence="9">
    <location>
        <begin position="20"/>
        <end position="348"/>
    </location>
</feature>
<dbReference type="InterPro" id="IPR027417">
    <property type="entry name" value="P-loop_NTPase"/>
</dbReference>
<keyword evidence="3 6" id="KW-0547">Nucleotide-binding</keyword>
<dbReference type="CDD" id="cd00106">
    <property type="entry name" value="KISc"/>
    <property type="match status" value="1"/>
</dbReference>
<sequence>MTNTLSESLIDSADSSQVETVRTAVRVRPPNEAEAFVSTNQCLEPLRTSEDDTEHYGAIRALGREQPFSYTHVFPMETQQEVLFRAVGKQMVDSVLAGINATIFAYGQTGSGKTYTMQGPGLTYSLESPAPERGLIPRCLEYMFARIKRQDLDARITAGFMEIFNDTIFDLLNDQPPLNLRESPAHGVVVEGQTKVHVDSVVDTYQLLNRGAASRRVAETGMNRQSSRSHAIFDLSVDITVEGVTRHARLALVDLAGSERQKSTGTTGELLNQACHINASLSTLAQVIQGLASGDKYVRYRDSKLTHVLRDSFGGNTRTTLIACVSPSHKALPETMSTLRFAQRAKKMKNTAVVNLMESNDVAVLRAEIQRLKALVAEGGAAPANTEPAHDAQGTRELASALKEQLDLLVAATAASDADRSAMSQAMKHSEQARMALQMRLRLREKELGVPYTIDVTEAIKELGRHGPDFENMEPETADLESLRILASCPPSLAKAKAKAAQAEAELAQLRAKPAVDLTDVVVGLQAQLDTANARASAAEAELKELKADHDDPAELRQTIDELRTRLQQVSASAEEKIRGIMVEHTEELNRAGDAQANTAEVHALQALLSDKALVLAELEEAHSGLERRHAALQEAAADSRAYHAQRDAELCAELRDVRRQLRYAEADVEDANMCAAAASDALEEMSAALEAERRARCRAETDLRQHRESEFFPTADDGDSKSERTDHTEDDETPVKPALKTDRGRLQSCSSKVSFVLAESPRERRVSVSSVGSGNGSMVMFDTREEIIEEPKPPQVGKPRAHGIEISKLTAADESLLAQLDGEASRSDLHTETEYRYESTDGSESESESSRDSPAMIEFVGRTIEEDEEEIEVIRPLSKSGSRSTTTQSNQASRVSFEEPGPSLSRSGSAFSRVSERRESTASPTQVTPAPAVEEGTTMDVEPDTTTSPPPAVMRSGVVPEAATPAALKSLLAMWRGLDASGLSSPGRRTRLGPQSGLLD</sequence>
<dbReference type="PRINTS" id="PR00380">
    <property type="entry name" value="KINESINHEAVY"/>
</dbReference>
<dbReference type="Proteomes" id="UP000717585">
    <property type="component" value="Unassembled WGS sequence"/>
</dbReference>
<feature type="region of interest" description="Disordered" evidence="8">
    <location>
        <begin position="707"/>
        <end position="745"/>
    </location>
</feature>
<evidence type="ECO:0000256" key="4">
    <source>
        <dbReference type="ARBA" id="ARBA00022840"/>
    </source>
</evidence>
<dbReference type="GO" id="GO:0005524">
    <property type="term" value="F:ATP binding"/>
    <property type="evidence" value="ECO:0007669"/>
    <property type="project" value="UniProtKB-UniRule"/>
</dbReference>
<dbReference type="PANTHER" id="PTHR47969:SF15">
    <property type="entry name" value="CHROMOSOME-ASSOCIATED KINESIN KIF4A-RELATED"/>
    <property type="match status" value="1"/>
</dbReference>
<comment type="caution">
    <text evidence="10">The sequence shown here is derived from an EMBL/GenBank/DDBJ whole genome shotgun (WGS) entry which is preliminary data.</text>
</comment>
<keyword evidence="5 7" id="KW-0175">Coiled coil</keyword>
<comment type="subcellular location">
    <subcellularLocation>
        <location evidence="1">Cytoplasm</location>
    </subcellularLocation>
</comment>
<dbReference type="InterPro" id="IPR036961">
    <property type="entry name" value="Kinesin_motor_dom_sf"/>
</dbReference>
<dbReference type="InterPro" id="IPR019821">
    <property type="entry name" value="Kinesin_motor_CS"/>
</dbReference>